<evidence type="ECO:0000313" key="5">
    <source>
        <dbReference type="EMBL" id="GIP15613.1"/>
    </source>
</evidence>
<dbReference type="SUPFAM" id="SSF46689">
    <property type="entry name" value="Homeodomain-like"/>
    <property type="match status" value="2"/>
</dbReference>
<dbReference type="Proteomes" id="UP000683139">
    <property type="component" value="Unassembled WGS sequence"/>
</dbReference>
<comment type="caution">
    <text evidence="5">The sequence shown here is derived from an EMBL/GenBank/DDBJ whole genome shotgun (WGS) entry which is preliminary data.</text>
</comment>
<dbReference type="AlphaFoldDB" id="A0A919YKK9"/>
<dbReference type="InterPro" id="IPR037923">
    <property type="entry name" value="HTH-like"/>
</dbReference>
<organism evidence="5 6">
    <name type="scientific">Paenibacillus montaniterrae</name>
    <dbReference type="NCBI Taxonomy" id="429341"/>
    <lineage>
        <taxon>Bacteria</taxon>
        <taxon>Bacillati</taxon>
        <taxon>Bacillota</taxon>
        <taxon>Bacilli</taxon>
        <taxon>Bacillales</taxon>
        <taxon>Paenibacillaceae</taxon>
        <taxon>Paenibacillus</taxon>
    </lineage>
</organism>
<dbReference type="SMART" id="SM00342">
    <property type="entry name" value="HTH_ARAC"/>
    <property type="match status" value="1"/>
</dbReference>
<evidence type="ECO:0000256" key="1">
    <source>
        <dbReference type="ARBA" id="ARBA00023015"/>
    </source>
</evidence>
<dbReference type="Pfam" id="PF02311">
    <property type="entry name" value="AraC_binding"/>
    <property type="match status" value="1"/>
</dbReference>
<keyword evidence="3" id="KW-0804">Transcription</keyword>
<keyword evidence="2" id="KW-0238">DNA-binding</keyword>
<dbReference type="InterPro" id="IPR014710">
    <property type="entry name" value="RmlC-like_jellyroll"/>
</dbReference>
<dbReference type="PANTHER" id="PTHR43280:SF2">
    <property type="entry name" value="HTH-TYPE TRANSCRIPTIONAL REGULATOR EXSA"/>
    <property type="match status" value="1"/>
</dbReference>
<sequence length="277" mass="32032">MTIALGSLAVHIDWIIAKPAIPGWEDIRQSTSGHTFYYIHSGKGVFYCEGEEYEVEGNTFVYLWPGLKLYMKSSEALPLRMTMLFFDCASLIKSEHGWEPPQTIERLNLPFLTPLQQDQAGVISSKFQQLEREWVPGDHVQEVKTKSEWYRLIAELQEIINDRKVRSNEKGIAEVVRWFKSMLDEHFASDTKITKLAQQSGFSPVYLRRCFSARYGCSPKEYLENLRNEHALLRLKHTGDPISQIAIDCGHSDVYQFSKMFKKRNGISPTEYRKLAK</sequence>
<dbReference type="PRINTS" id="PR00032">
    <property type="entry name" value="HTHARAC"/>
</dbReference>
<keyword evidence="6" id="KW-1185">Reference proteome</keyword>
<dbReference type="PANTHER" id="PTHR43280">
    <property type="entry name" value="ARAC-FAMILY TRANSCRIPTIONAL REGULATOR"/>
    <property type="match status" value="1"/>
</dbReference>
<evidence type="ECO:0000313" key="6">
    <source>
        <dbReference type="Proteomes" id="UP000683139"/>
    </source>
</evidence>
<accession>A0A919YKK9</accession>
<evidence type="ECO:0000256" key="3">
    <source>
        <dbReference type="ARBA" id="ARBA00023163"/>
    </source>
</evidence>
<dbReference type="InterPro" id="IPR018060">
    <property type="entry name" value="HTH_AraC"/>
</dbReference>
<evidence type="ECO:0000259" key="4">
    <source>
        <dbReference type="PROSITE" id="PS01124"/>
    </source>
</evidence>
<dbReference type="RefSeq" id="WP_213513906.1">
    <property type="nucleotide sequence ID" value="NZ_BOSE01000002.1"/>
</dbReference>
<dbReference type="GO" id="GO:0043565">
    <property type="term" value="F:sequence-specific DNA binding"/>
    <property type="evidence" value="ECO:0007669"/>
    <property type="project" value="InterPro"/>
</dbReference>
<dbReference type="EMBL" id="BOSE01000002">
    <property type="protein sequence ID" value="GIP15613.1"/>
    <property type="molecule type" value="Genomic_DNA"/>
</dbReference>
<dbReference type="InterPro" id="IPR003313">
    <property type="entry name" value="AraC-bd"/>
</dbReference>
<feature type="domain" description="HTH araC/xylS-type" evidence="4">
    <location>
        <begin position="177"/>
        <end position="275"/>
    </location>
</feature>
<keyword evidence="1" id="KW-0805">Transcription regulation</keyword>
<gene>
    <name evidence="5" type="ORF">J40TS1_12550</name>
</gene>
<dbReference type="SUPFAM" id="SSF51215">
    <property type="entry name" value="Regulatory protein AraC"/>
    <property type="match status" value="1"/>
</dbReference>
<dbReference type="Gene3D" id="2.60.120.10">
    <property type="entry name" value="Jelly Rolls"/>
    <property type="match status" value="1"/>
</dbReference>
<reference evidence="5" key="1">
    <citation type="submission" date="2021-03" db="EMBL/GenBank/DDBJ databases">
        <title>Antimicrobial resistance genes in bacteria isolated from Japanese honey, and their potential for conferring macrolide and lincosamide resistance in the American foulbrood pathogen Paenibacillus larvae.</title>
        <authorList>
            <person name="Okamoto M."/>
            <person name="Kumagai M."/>
            <person name="Kanamori H."/>
            <person name="Takamatsu D."/>
        </authorList>
    </citation>
    <scope>NUCLEOTIDE SEQUENCE</scope>
    <source>
        <strain evidence="5">J40TS1</strain>
    </source>
</reference>
<dbReference type="Pfam" id="PF12833">
    <property type="entry name" value="HTH_18"/>
    <property type="match status" value="1"/>
</dbReference>
<proteinExistence type="predicted"/>
<dbReference type="InterPro" id="IPR020449">
    <property type="entry name" value="Tscrpt_reg_AraC-type_HTH"/>
</dbReference>
<protein>
    <recommendedName>
        <fullName evidence="4">HTH araC/xylS-type domain-containing protein</fullName>
    </recommendedName>
</protein>
<evidence type="ECO:0000256" key="2">
    <source>
        <dbReference type="ARBA" id="ARBA00023125"/>
    </source>
</evidence>
<name>A0A919YKK9_9BACL</name>
<dbReference type="InterPro" id="IPR009057">
    <property type="entry name" value="Homeodomain-like_sf"/>
</dbReference>
<dbReference type="GO" id="GO:0003700">
    <property type="term" value="F:DNA-binding transcription factor activity"/>
    <property type="evidence" value="ECO:0007669"/>
    <property type="project" value="InterPro"/>
</dbReference>
<dbReference type="Gene3D" id="1.10.10.60">
    <property type="entry name" value="Homeodomain-like"/>
    <property type="match status" value="2"/>
</dbReference>
<dbReference type="PROSITE" id="PS01124">
    <property type="entry name" value="HTH_ARAC_FAMILY_2"/>
    <property type="match status" value="1"/>
</dbReference>